<name>A0A1B0ABW5_GLOPL</name>
<dbReference type="EC" id="1.1.1.205" evidence="4"/>
<keyword evidence="9" id="KW-1185">Reference proteome</keyword>
<sequence length="165" mass="18405">MNTCFDRIKNSNDMTNSINNSSNVGAGAGITKDYTENVDVNHDHSQVTYRQDGELVTLITRTDLKKARSYPSTSKVSSKHLLVGAAIGTRPDDKDRLELLVASGVDVIVLDSSQGNSVYQIEMIKYIKNIYPDLQIIARNVRNPKTLLMLVQMVCELEWAWAPFA</sequence>
<reference evidence="8" key="2">
    <citation type="submission" date="2020-05" db="UniProtKB">
        <authorList>
            <consortium name="EnsemblMetazoa"/>
        </authorList>
    </citation>
    <scope>IDENTIFICATION</scope>
    <source>
        <strain evidence="8">IAEA</strain>
    </source>
</reference>
<dbReference type="AlphaFoldDB" id="A0A1B0ABW5"/>
<proteinExistence type="inferred from homology"/>
<evidence type="ECO:0000259" key="7">
    <source>
        <dbReference type="Pfam" id="PF00478"/>
    </source>
</evidence>
<evidence type="ECO:0000256" key="2">
    <source>
        <dbReference type="ARBA" id="ARBA00022749"/>
    </source>
</evidence>
<keyword evidence="2" id="KW-0658">Purine biosynthesis</keyword>
<dbReference type="InterPro" id="IPR001093">
    <property type="entry name" value="IMP_DH_GMPRt"/>
</dbReference>
<comment type="catalytic activity">
    <reaction evidence="6">
        <text>IMP + NAD(+) + H2O = XMP + NADH + H(+)</text>
        <dbReference type="Rhea" id="RHEA:11708"/>
        <dbReference type="ChEBI" id="CHEBI:15377"/>
        <dbReference type="ChEBI" id="CHEBI:15378"/>
        <dbReference type="ChEBI" id="CHEBI:57464"/>
        <dbReference type="ChEBI" id="CHEBI:57540"/>
        <dbReference type="ChEBI" id="CHEBI:57945"/>
        <dbReference type="ChEBI" id="CHEBI:58053"/>
        <dbReference type="EC" id="1.1.1.205"/>
    </reaction>
</comment>
<dbReference type="GO" id="GO:0006183">
    <property type="term" value="P:GTP biosynthetic process"/>
    <property type="evidence" value="ECO:0007669"/>
    <property type="project" value="TreeGrafter"/>
</dbReference>
<dbReference type="STRING" id="7398.A0A1B0ABW5"/>
<comment type="pathway">
    <text evidence="3">Purine metabolism; XMP biosynthesis via de novo pathway; XMP from IMP: step 1/1.</text>
</comment>
<dbReference type="Proteomes" id="UP000092445">
    <property type="component" value="Unassembled WGS sequence"/>
</dbReference>
<organism evidence="8 9">
    <name type="scientific">Glossina pallidipes</name>
    <name type="common">Tsetse fly</name>
    <dbReference type="NCBI Taxonomy" id="7398"/>
    <lineage>
        <taxon>Eukaryota</taxon>
        <taxon>Metazoa</taxon>
        <taxon>Ecdysozoa</taxon>
        <taxon>Arthropoda</taxon>
        <taxon>Hexapoda</taxon>
        <taxon>Insecta</taxon>
        <taxon>Pterygota</taxon>
        <taxon>Neoptera</taxon>
        <taxon>Endopterygota</taxon>
        <taxon>Diptera</taxon>
        <taxon>Brachycera</taxon>
        <taxon>Muscomorpha</taxon>
        <taxon>Hippoboscoidea</taxon>
        <taxon>Glossinidae</taxon>
        <taxon>Glossina</taxon>
    </lineage>
</organism>
<dbReference type="VEuPathDB" id="VectorBase:GPAI040580"/>
<dbReference type="Gene3D" id="3.20.20.70">
    <property type="entry name" value="Aldolase class I"/>
    <property type="match status" value="1"/>
</dbReference>
<dbReference type="PANTHER" id="PTHR11911:SF111">
    <property type="entry name" value="INOSINE-5'-MONOPHOSPHATE DEHYDROGENASE"/>
    <property type="match status" value="1"/>
</dbReference>
<dbReference type="EnsemblMetazoa" id="GPAI040580-RA">
    <property type="protein sequence ID" value="GPAI040580-PA"/>
    <property type="gene ID" value="GPAI040580"/>
</dbReference>
<dbReference type="GO" id="GO:0006177">
    <property type="term" value="P:GMP biosynthetic process"/>
    <property type="evidence" value="ECO:0007669"/>
    <property type="project" value="UniProtKB-KW"/>
</dbReference>
<dbReference type="Pfam" id="PF00478">
    <property type="entry name" value="IMPDH"/>
    <property type="match status" value="1"/>
</dbReference>
<evidence type="ECO:0000256" key="5">
    <source>
        <dbReference type="ARBA" id="ARBA00046101"/>
    </source>
</evidence>
<dbReference type="PANTHER" id="PTHR11911">
    <property type="entry name" value="INOSINE-5-MONOPHOSPHATE DEHYDROGENASE RELATED"/>
    <property type="match status" value="1"/>
</dbReference>
<evidence type="ECO:0000256" key="4">
    <source>
        <dbReference type="ARBA" id="ARBA00024384"/>
    </source>
</evidence>
<evidence type="ECO:0000313" key="9">
    <source>
        <dbReference type="Proteomes" id="UP000092445"/>
    </source>
</evidence>
<dbReference type="GO" id="GO:0003938">
    <property type="term" value="F:IMP dehydrogenase activity"/>
    <property type="evidence" value="ECO:0007669"/>
    <property type="project" value="UniProtKB-EC"/>
</dbReference>
<evidence type="ECO:0000256" key="1">
    <source>
        <dbReference type="ARBA" id="ARBA00005502"/>
    </source>
</evidence>
<feature type="domain" description="IMP dehydrogenase/GMP reductase" evidence="7">
    <location>
        <begin position="63"/>
        <end position="153"/>
    </location>
</feature>
<evidence type="ECO:0000256" key="3">
    <source>
        <dbReference type="ARBA" id="ARBA00024330"/>
    </source>
</evidence>
<keyword evidence="2" id="KW-0332">GMP biosynthesis</keyword>
<dbReference type="SMART" id="SM01240">
    <property type="entry name" value="IMPDH"/>
    <property type="match status" value="1"/>
</dbReference>
<dbReference type="SUPFAM" id="SSF51412">
    <property type="entry name" value="Inosine monophosphate dehydrogenase (IMPDH)"/>
    <property type="match status" value="1"/>
</dbReference>
<dbReference type="InterPro" id="IPR013785">
    <property type="entry name" value="Aldolase_TIM"/>
</dbReference>
<dbReference type="FunFam" id="3.20.20.70:FF:000424">
    <property type="entry name" value="Inosine-5'-monophosphate dehydrogenase 2"/>
    <property type="match status" value="1"/>
</dbReference>
<protein>
    <recommendedName>
        <fullName evidence="4">IMP dehydrogenase</fullName>
        <ecNumber evidence="4">1.1.1.205</ecNumber>
    </recommendedName>
</protein>
<comment type="similarity">
    <text evidence="1">Belongs to the IMPDH/GMPR family.</text>
</comment>
<dbReference type="GO" id="GO:0005737">
    <property type="term" value="C:cytoplasm"/>
    <property type="evidence" value="ECO:0007669"/>
    <property type="project" value="TreeGrafter"/>
</dbReference>
<dbReference type="InterPro" id="IPR005990">
    <property type="entry name" value="IMP_DH"/>
</dbReference>
<comment type="function">
    <text evidence="5">Catalyzes the conversion of inosine 5'-phosphate (IMP) to xanthosine 5'-phosphate (XMP), the first committed and rate-limiting step in the de novo synthesis of guanine nucleotides, and therefore plays an important role in the regulation of cell growth. Could also have a single-stranded nucleic acid-binding activity and could play a role in RNA and/or DNA metabolism. It may also have a role in the development of malignancy and the growth progression of some tumors.</text>
</comment>
<reference evidence="9" key="1">
    <citation type="submission" date="2014-03" db="EMBL/GenBank/DDBJ databases">
        <authorList>
            <person name="Aksoy S."/>
            <person name="Warren W."/>
            <person name="Wilson R.K."/>
        </authorList>
    </citation>
    <scope>NUCLEOTIDE SEQUENCE [LARGE SCALE GENOMIC DNA]</scope>
    <source>
        <strain evidence="9">IAEA</strain>
    </source>
</reference>
<evidence type="ECO:0000256" key="6">
    <source>
        <dbReference type="ARBA" id="ARBA00048028"/>
    </source>
</evidence>
<evidence type="ECO:0000313" key="8">
    <source>
        <dbReference type="EnsemblMetazoa" id="GPAI040580-PA"/>
    </source>
</evidence>
<accession>A0A1B0ABW5</accession>